<dbReference type="AlphaFoldDB" id="A0A921U0T2"/>
<proteinExistence type="predicted"/>
<sequence>MWPHWLTAHPLFGYLLPFVFEIQRKKLGRAPPPPPPAFEGPTLPRPLPLPQTYPAQARGERLRPQLLLPHQRPPPDDPPPPPAPTLGVRRPP</sequence>
<accession>A0A921U0T2</accession>
<evidence type="ECO:0000313" key="3">
    <source>
        <dbReference type="EMBL" id="KAG0513943.1"/>
    </source>
</evidence>
<reference evidence="3" key="2">
    <citation type="submission" date="2020-10" db="EMBL/GenBank/DDBJ databases">
        <authorList>
            <person name="Cooper E.A."/>
            <person name="Brenton Z.W."/>
            <person name="Flinn B.S."/>
            <person name="Jenkins J."/>
            <person name="Shu S."/>
            <person name="Flowers D."/>
            <person name="Luo F."/>
            <person name="Wang Y."/>
            <person name="Xia P."/>
            <person name="Barry K."/>
            <person name="Daum C."/>
            <person name="Lipzen A."/>
            <person name="Yoshinaga Y."/>
            <person name="Schmutz J."/>
            <person name="Saski C."/>
            <person name="Vermerris W."/>
            <person name="Kresovich S."/>
        </authorList>
    </citation>
    <scope>NUCLEOTIDE SEQUENCE</scope>
</reference>
<reference evidence="3" key="1">
    <citation type="journal article" date="2019" name="BMC Genomics">
        <title>A new reference genome for Sorghum bicolor reveals high levels of sequence similarity between sweet and grain genotypes: implications for the genetics of sugar metabolism.</title>
        <authorList>
            <person name="Cooper E.A."/>
            <person name="Brenton Z.W."/>
            <person name="Flinn B.S."/>
            <person name="Jenkins J."/>
            <person name="Shu S."/>
            <person name="Flowers D."/>
            <person name="Luo F."/>
            <person name="Wang Y."/>
            <person name="Xia P."/>
            <person name="Barry K."/>
            <person name="Daum C."/>
            <person name="Lipzen A."/>
            <person name="Yoshinaga Y."/>
            <person name="Schmutz J."/>
            <person name="Saski C."/>
            <person name="Vermerris W."/>
            <person name="Kresovich S."/>
        </authorList>
    </citation>
    <scope>NUCLEOTIDE SEQUENCE</scope>
</reference>
<comment type="caution">
    <text evidence="3">The sequence shown here is derived from an EMBL/GenBank/DDBJ whole genome shotgun (WGS) entry which is preliminary data.</text>
</comment>
<dbReference type="Proteomes" id="UP000807115">
    <property type="component" value="Chromosome 10"/>
</dbReference>
<feature type="region of interest" description="Disordered" evidence="1">
    <location>
        <begin position="26"/>
        <end position="92"/>
    </location>
</feature>
<keyword evidence="2" id="KW-0732">Signal</keyword>
<organism evidence="3 4">
    <name type="scientific">Sorghum bicolor</name>
    <name type="common">Sorghum</name>
    <name type="synonym">Sorghum vulgare</name>
    <dbReference type="NCBI Taxonomy" id="4558"/>
    <lineage>
        <taxon>Eukaryota</taxon>
        <taxon>Viridiplantae</taxon>
        <taxon>Streptophyta</taxon>
        <taxon>Embryophyta</taxon>
        <taxon>Tracheophyta</taxon>
        <taxon>Spermatophyta</taxon>
        <taxon>Magnoliopsida</taxon>
        <taxon>Liliopsida</taxon>
        <taxon>Poales</taxon>
        <taxon>Poaceae</taxon>
        <taxon>PACMAD clade</taxon>
        <taxon>Panicoideae</taxon>
        <taxon>Andropogonodae</taxon>
        <taxon>Andropogoneae</taxon>
        <taxon>Sorghinae</taxon>
        <taxon>Sorghum</taxon>
    </lineage>
</organism>
<evidence type="ECO:0000256" key="1">
    <source>
        <dbReference type="SAM" id="MobiDB-lite"/>
    </source>
</evidence>
<feature type="signal peptide" evidence="2">
    <location>
        <begin position="1"/>
        <end position="21"/>
    </location>
</feature>
<protein>
    <submittedName>
        <fullName evidence="3">Uncharacterized protein</fullName>
    </submittedName>
</protein>
<feature type="chain" id="PRO_5037272563" evidence="2">
    <location>
        <begin position="22"/>
        <end position="92"/>
    </location>
</feature>
<evidence type="ECO:0000313" key="4">
    <source>
        <dbReference type="Proteomes" id="UP000807115"/>
    </source>
</evidence>
<gene>
    <name evidence="3" type="ORF">BDA96_10G146400</name>
</gene>
<name>A0A921U0T2_SORBI</name>
<dbReference type="EMBL" id="CM027689">
    <property type="protein sequence ID" value="KAG0513943.1"/>
    <property type="molecule type" value="Genomic_DNA"/>
</dbReference>
<feature type="compositionally biased region" description="Pro residues" evidence="1">
    <location>
        <begin position="30"/>
        <end position="51"/>
    </location>
</feature>
<evidence type="ECO:0000256" key="2">
    <source>
        <dbReference type="SAM" id="SignalP"/>
    </source>
</evidence>